<dbReference type="Gene3D" id="3.50.20.20">
    <property type="entry name" value="Janus/Ocnus"/>
    <property type="match status" value="1"/>
</dbReference>
<dbReference type="InterPro" id="IPR007702">
    <property type="entry name" value="Janus"/>
</dbReference>
<proteinExistence type="inferred from homology"/>
<dbReference type="PANTHER" id="PTHR12258:SF5">
    <property type="entry name" value="BCDNA.GH02250-RELATED"/>
    <property type="match status" value="1"/>
</dbReference>
<protein>
    <submittedName>
        <fullName evidence="6">Sex-regulated protein janus-A isoform X4</fullName>
    </submittedName>
</protein>
<dbReference type="PANTHER" id="PTHR12258">
    <property type="entry name" value="JANUS-A/JANUS-B"/>
    <property type="match status" value="1"/>
</dbReference>
<gene>
    <name evidence="6" type="primary">LOC100213884</name>
</gene>
<accession>A0ABM4BFQ0</accession>
<evidence type="ECO:0000313" key="6">
    <source>
        <dbReference type="RefSeq" id="XP_065647790.1"/>
    </source>
</evidence>
<comment type="similarity">
    <text evidence="2">Belongs to the janus family.</text>
</comment>
<keyword evidence="3" id="KW-0221">Differentiation</keyword>
<dbReference type="RefSeq" id="XP_065647790.1">
    <property type="nucleotide sequence ID" value="XM_065791718.1"/>
</dbReference>
<dbReference type="InterPro" id="IPR038596">
    <property type="entry name" value="Janus_sf"/>
</dbReference>
<dbReference type="SUPFAM" id="SSF143724">
    <property type="entry name" value="PHP14-like"/>
    <property type="match status" value="1"/>
</dbReference>
<evidence type="ECO:0000256" key="4">
    <source>
        <dbReference type="ARBA" id="ARBA00022928"/>
    </source>
</evidence>
<evidence type="ECO:0000256" key="3">
    <source>
        <dbReference type="ARBA" id="ARBA00022782"/>
    </source>
</evidence>
<evidence type="ECO:0000256" key="2">
    <source>
        <dbReference type="ARBA" id="ARBA00010971"/>
    </source>
</evidence>
<dbReference type="GeneID" id="100213884"/>
<reference evidence="5" key="1">
    <citation type="submission" date="2025-05" db="UniProtKB">
        <authorList>
            <consortium name="RefSeq"/>
        </authorList>
    </citation>
    <scope>NUCLEOTIDE SEQUENCE [LARGE SCALE GENOMIC DNA]</scope>
</reference>
<sequence>MMLLNSIRTYRSKEMLILGMGREKRQKDKKKIQSVEDVNIYESGRFKYILMKLSIGKYSKTIIRGFQSVEIHADIYEKEEQSFAELGIHTECLGGGRIDHDKDKKMILVYGYSVGFGRADHSIAVELLKLKFPHYTKISYTNEGY</sequence>
<reference evidence="6" key="2">
    <citation type="submission" date="2025-08" db="UniProtKB">
        <authorList>
            <consortium name="RefSeq"/>
        </authorList>
    </citation>
    <scope>IDENTIFICATION</scope>
</reference>
<name>A0ABM4BFQ0_HYDVU</name>
<keyword evidence="5" id="KW-1185">Reference proteome</keyword>
<comment type="function">
    <text evidence="1">JanA and janB regulate somatic sex differentiation.</text>
</comment>
<evidence type="ECO:0000313" key="5">
    <source>
        <dbReference type="Proteomes" id="UP001652625"/>
    </source>
</evidence>
<keyword evidence="4" id="KW-0726">Sexual differentiation</keyword>
<evidence type="ECO:0000256" key="1">
    <source>
        <dbReference type="ARBA" id="ARBA00002508"/>
    </source>
</evidence>
<dbReference type="Proteomes" id="UP001652625">
    <property type="component" value="Chromosome 02"/>
</dbReference>
<dbReference type="RefSeq" id="XP_047135643.2">
    <property type="nucleotide sequence ID" value="XM_047279687.2"/>
</dbReference>
<dbReference type="Pfam" id="PF05005">
    <property type="entry name" value="Ocnus"/>
    <property type="match status" value="1"/>
</dbReference>
<organism evidence="5 6">
    <name type="scientific">Hydra vulgaris</name>
    <name type="common">Hydra</name>
    <name type="synonym">Hydra attenuata</name>
    <dbReference type="NCBI Taxonomy" id="6087"/>
    <lineage>
        <taxon>Eukaryota</taxon>
        <taxon>Metazoa</taxon>
        <taxon>Cnidaria</taxon>
        <taxon>Hydrozoa</taxon>
        <taxon>Hydroidolina</taxon>
        <taxon>Anthoathecata</taxon>
        <taxon>Aplanulata</taxon>
        <taxon>Hydridae</taxon>
        <taxon>Hydra</taxon>
    </lineage>
</organism>